<protein>
    <submittedName>
        <fullName evidence="1">Ring-1,2-phenylacetyl-CoA epoxidase subunit PaaC</fullName>
    </submittedName>
</protein>
<organism evidence="1 2">
    <name type="scientific">Haloarchaeobius iranensis</name>
    <dbReference type="NCBI Taxonomy" id="996166"/>
    <lineage>
        <taxon>Archaea</taxon>
        <taxon>Methanobacteriati</taxon>
        <taxon>Methanobacteriota</taxon>
        <taxon>Stenosarchaea group</taxon>
        <taxon>Halobacteria</taxon>
        <taxon>Halobacteriales</taxon>
        <taxon>Halorubellaceae</taxon>
        <taxon>Haloarchaeobius</taxon>
    </lineage>
</organism>
<keyword evidence="2" id="KW-1185">Reference proteome</keyword>
<dbReference type="EMBL" id="FNIA01000016">
    <property type="protein sequence ID" value="SDN12325.1"/>
    <property type="molecule type" value="Genomic_DNA"/>
</dbReference>
<dbReference type="AlphaFoldDB" id="A0A1G9YUG8"/>
<dbReference type="RefSeq" id="WP_089734720.1">
    <property type="nucleotide sequence ID" value="NZ_FNIA01000016.1"/>
</dbReference>
<dbReference type="Pfam" id="PF05138">
    <property type="entry name" value="PaaA_PaaC"/>
    <property type="match status" value="1"/>
</dbReference>
<evidence type="ECO:0000313" key="2">
    <source>
        <dbReference type="Proteomes" id="UP000199370"/>
    </source>
</evidence>
<evidence type="ECO:0000313" key="1">
    <source>
        <dbReference type="EMBL" id="SDN12325.1"/>
    </source>
</evidence>
<dbReference type="PANTHER" id="PTHR30458:SF0">
    <property type="entry name" value="1,2-PHENYLACETYL-COA EPOXIDASE, SUBUNIT C"/>
    <property type="match status" value="1"/>
</dbReference>
<reference evidence="1 2" key="1">
    <citation type="submission" date="2016-10" db="EMBL/GenBank/DDBJ databases">
        <authorList>
            <person name="de Groot N.N."/>
        </authorList>
    </citation>
    <scope>NUCLEOTIDE SEQUENCE [LARGE SCALE GENOMIC DNA]</scope>
    <source>
        <strain evidence="2">EB21,IBRC-M 10013,KCTC 4048</strain>
    </source>
</reference>
<dbReference type="STRING" id="996166.SAMN05192554_11614"/>
<dbReference type="NCBIfam" id="TIGR02158">
    <property type="entry name" value="PA_CoA_Oxy3"/>
    <property type="match status" value="1"/>
</dbReference>
<dbReference type="InterPro" id="IPR009078">
    <property type="entry name" value="Ferritin-like_SF"/>
</dbReference>
<dbReference type="GO" id="GO:0010124">
    <property type="term" value="P:phenylacetate catabolic process"/>
    <property type="evidence" value="ECO:0007669"/>
    <property type="project" value="InterPro"/>
</dbReference>
<dbReference type="PANTHER" id="PTHR30458">
    <property type="entry name" value="PHENYLACETIC ACID DEGRADATION PROTEIN PAA"/>
    <property type="match status" value="1"/>
</dbReference>
<proteinExistence type="predicted"/>
<gene>
    <name evidence="1" type="ORF">SAMN05192554_11614</name>
</gene>
<dbReference type="InterPro" id="IPR007814">
    <property type="entry name" value="PaaA_PaaC"/>
</dbReference>
<accession>A0A1G9YUG8</accession>
<name>A0A1G9YUG8_9EURY</name>
<dbReference type="SUPFAM" id="SSF47240">
    <property type="entry name" value="Ferritin-like"/>
    <property type="match status" value="1"/>
</dbReference>
<dbReference type="GO" id="GO:0005829">
    <property type="term" value="C:cytosol"/>
    <property type="evidence" value="ECO:0007669"/>
    <property type="project" value="TreeGrafter"/>
</dbReference>
<dbReference type="Proteomes" id="UP000199370">
    <property type="component" value="Unassembled WGS sequence"/>
</dbReference>
<sequence length="290" mass="34043">MAAVEELSEPGELTAEEREAVQHQLFRLADDEFVVAERYTEWQVKAPTLESDLAFSNIAQDELGHARLWYDLLQDWGAEESELIWERDPSEWRHSTLVELPFDEGDWADPVLRSYLYDVAEDIQLRALQDSSYPRIRDRVGKILGEEDYHREHAANWLERLCEEDESRERVQAALDRLFPYALTLFAPTDEEVEDRIDDLGIRTEPLVTMREEWLDEVVPYLESLGLSIDDAELPEQYDVHHNQFDLPDAVGRDQSHTDDWYDLQEDFTHSYRELGRTSAERIMKDPDDE</sequence>
<dbReference type="InterPro" id="IPR012347">
    <property type="entry name" value="Ferritin-like"/>
</dbReference>
<dbReference type="InterPro" id="IPR052703">
    <property type="entry name" value="Aromatic_CoA_ox/epox"/>
</dbReference>
<dbReference type="Gene3D" id="1.20.1260.10">
    <property type="match status" value="1"/>
</dbReference>
<dbReference type="OrthoDB" id="304275at2157"/>
<dbReference type="InterPro" id="IPR011882">
    <property type="entry name" value="PaaC"/>
</dbReference>